<evidence type="ECO:0000256" key="10">
    <source>
        <dbReference type="ARBA" id="ARBA00023004"/>
    </source>
</evidence>
<keyword evidence="7 12" id="KW-0732">Signal</keyword>
<evidence type="ECO:0000313" key="14">
    <source>
        <dbReference type="Proteomes" id="UP000501602"/>
    </source>
</evidence>
<dbReference type="GO" id="GO:0042597">
    <property type="term" value="C:periplasmic space"/>
    <property type="evidence" value="ECO:0007669"/>
    <property type="project" value="UniProtKB-SubCell"/>
</dbReference>
<keyword evidence="5" id="KW-0349">Heme</keyword>
<evidence type="ECO:0000256" key="11">
    <source>
        <dbReference type="ARBA" id="ARBA00031832"/>
    </source>
</evidence>
<dbReference type="InterPro" id="IPR005591">
    <property type="entry name" value="NapB"/>
</dbReference>
<proteinExistence type="inferred from homology"/>
<keyword evidence="14" id="KW-1185">Reference proteome</keyword>
<dbReference type="EMBL" id="CP051180">
    <property type="protein sequence ID" value="QIZ76477.1"/>
    <property type="molecule type" value="Genomic_DNA"/>
</dbReference>
<dbReference type="Proteomes" id="UP000501602">
    <property type="component" value="Chromosome"/>
</dbReference>
<accession>A0A6H1UBL3</accession>
<comment type="similarity">
    <text evidence="2">Belongs to the NapB family.</text>
</comment>
<reference evidence="13 14" key="1">
    <citation type="submission" date="2020-04" db="EMBL/GenBank/DDBJ databases">
        <title>Ferrimonas sp. S7 isolated from sea water.</title>
        <authorList>
            <person name="Bae S.S."/>
            <person name="Baek K."/>
        </authorList>
    </citation>
    <scope>NUCLEOTIDE SEQUENCE [LARGE SCALE GENOMIC DNA]</scope>
    <source>
        <strain evidence="13 14">S7</strain>
    </source>
</reference>
<name>A0A6H1UBL3_9GAMM</name>
<evidence type="ECO:0000256" key="4">
    <source>
        <dbReference type="ARBA" id="ARBA00022448"/>
    </source>
</evidence>
<dbReference type="GO" id="GO:0009061">
    <property type="term" value="P:anaerobic respiration"/>
    <property type="evidence" value="ECO:0007669"/>
    <property type="project" value="InterPro"/>
</dbReference>
<evidence type="ECO:0000256" key="12">
    <source>
        <dbReference type="SAM" id="SignalP"/>
    </source>
</evidence>
<evidence type="ECO:0000256" key="5">
    <source>
        <dbReference type="ARBA" id="ARBA00022617"/>
    </source>
</evidence>
<dbReference type="SUPFAM" id="SSF48695">
    <property type="entry name" value="Multiheme cytochromes"/>
    <property type="match status" value="1"/>
</dbReference>
<organism evidence="13 14">
    <name type="scientific">Ferrimonas lipolytica</name>
    <dbReference type="NCBI Taxonomy" id="2724191"/>
    <lineage>
        <taxon>Bacteria</taxon>
        <taxon>Pseudomonadati</taxon>
        <taxon>Pseudomonadota</taxon>
        <taxon>Gammaproteobacteria</taxon>
        <taxon>Alteromonadales</taxon>
        <taxon>Ferrimonadaceae</taxon>
        <taxon>Ferrimonas</taxon>
    </lineage>
</organism>
<evidence type="ECO:0000256" key="6">
    <source>
        <dbReference type="ARBA" id="ARBA00022723"/>
    </source>
</evidence>
<keyword evidence="10" id="KW-0408">Iron</keyword>
<evidence type="ECO:0000256" key="1">
    <source>
        <dbReference type="ARBA" id="ARBA00004418"/>
    </source>
</evidence>
<comment type="subcellular location">
    <subcellularLocation>
        <location evidence="1">Periplasm</location>
    </subcellularLocation>
</comment>
<dbReference type="Pfam" id="PF03892">
    <property type="entry name" value="NapB"/>
    <property type="match status" value="1"/>
</dbReference>
<gene>
    <name evidence="13" type="ORF">HER31_06130</name>
</gene>
<dbReference type="RefSeq" id="WP_168659739.1">
    <property type="nucleotide sequence ID" value="NZ_CP051180.1"/>
</dbReference>
<feature type="chain" id="PRO_5026231887" description="Periplasmic nitrate reductase, electron transfer subunit" evidence="12">
    <location>
        <begin position="25"/>
        <end position="150"/>
    </location>
</feature>
<dbReference type="InterPro" id="IPR036280">
    <property type="entry name" value="Multihaem_cyt_sf"/>
</dbReference>
<evidence type="ECO:0000256" key="3">
    <source>
        <dbReference type="ARBA" id="ARBA00013773"/>
    </source>
</evidence>
<protein>
    <recommendedName>
        <fullName evidence="3">Periplasmic nitrate reductase, electron transfer subunit</fullName>
    </recommendedName>
    <alternativeName>
        <fullName evidence="11">Diheme cytochrome c NapB</fullName>
    </alternativeName>
</protein>
<evidence type="ECO:0000256" key="8">
    <source>
        <dbReference type="ARBA" id="ARBA00022764"/>
    </source>
</evidence>
<dbReference type="GO" id="GO:0046872">
    <property type="term" value="F:metal ion binding"/>
    <property type="evidence" value="ECO:0007669"/>
    <property type="project" value="UniProtKB-KW"/>
</dbReference>
<dbReference type="Gene3D" id="1.10.1130.10">
    <property type="entry name" value="Flavocytochrome C3, Chain A"/>
    <property type="match status" value="1"/>
</dbReference>
<keyword evidence="9" id="KW-0249">Electron transport</keyword>
<dbReference type="PANTHER" id="PTHR38604">
    <property type="entry name" value="PERIPLASMIC NITRATE REDUCTASE, ELECTRON TRANSFER SUBUNIT"/>
    <property type="match status" value="1"/>
</dbReference>
<keyword evidence="4" id="KW-0813">Transport</keyword>
<keyword evidence="6" id="KW-0479">Metal-binding</keyword>
<sequence>MQRLTLTSAVAASLLLLGCNNPNAVDPFHPPESIEPVYSQRGPTAVADPSPSLPMANYPNKGHTLPRAFENQPPLNPHKPNYQISAKRNTCQSCHGINAKADVPVTHSSHRLDNGELDPHYYFCVQCHVGQADNIEPMVGNSFSAPGYPN</sequence>
<dbReference type="PANTHER" id="PTHR38604:SF1">
    <property type="entry name" value="PERIPLASMIC NITRATE REDUCTASE, ELECTRON TRANSFER SUBUNIT"/>
    <property type="match status" value="1"/>
</dbReference>
<evidence type="ECO:0000256" key="9">
    <source>
        <dbReference type="ARBA" id="ARBA00022982"/>
    </source>
</evidence>
<dbReference type="AlphaFoldDB" id="A0A6H1UBL3"/>
<evidence type="ECO:0000256" key="7">
    <source>
        <dbReference type="ARBA" id="ARBA00022729"/>
    </source>
</evidence>
<evidence type="ECO:0000256" key="2">
    <source>
        <dbReference type="ARBA" id="ARBA00007368"/>
    </source>
</evidence>
<keyword evidence="8" id="KW-0574">Periplasm</keyword>
<dbReference type="KEGG" id="fes:HER31_06130"/>
<feature type="signal peptide" evidence="12">
    <location>
        <begin position="1"/>
        <end position="24"/>
    </location>
</feature>
<evidence type="ECO:0000313" key="13">
    <source>
        <dbReference type="EMBL" id="QIZ76477.1"/>
    </source>
</evidence>
<dbReference type="PROSITE" id="PS51257">
    <property type="entry name" value="PROKAR_LIPOPROTEIN"/>
    <property type="match status" value="1"/>
</dbReference>